<feature type="transmembrane region" description="Helical" evidence="10">
    <location>
        <begin position="863"/>
        <end position="882"/>
    </location>
</feature>
<dbReference type="GO" id="GO:0015095">
    <property type="term" value="F:magnesium ion transmembrane transporter activity"/>
    <property type="evidence" value="ECO:0007669"/>
    <property type="project" value="InterPro"/>
</dbReference>
<dbReference type="PANTHER" id="PTHR16017:SF0">
    <property type="entry name" value="WD REPEAT-CONTAINING PROTEIN 70"/>
    <property type="match status" value="1"/>
</dbReference>
<dbReference type="GeneID" id="31006840"/>
<accession>A0A225AHK9</accession>
<evidence type="ECO:0000313" key="12">
    <source>
        <dbReference type="Proteomes" id="UP000214365"/>
    </source>
</evidence>
<dbReference type="OrthoDB" id="10264376at2759"/>
<proteinExistence type="predicted"/>
<feature type="compositionally biased region" description="Low complexity" evidence="9">
    <location>
        <begin position="1055"/>
        <end position="1066"/>
    </location>
</feature>
<feature type="transmembrane region" description="Helical" evidence="10">
    <location>
        <begin position="770"/>
        <end position="790"/>
    </location>
</feature>
<feature type="compositionally biased region" description="Polar residues" evidence="9">
    <location>
        <begin position="1160"/>
        <end position="1171"/>
    </location>
</feature>
<feature type="region of interest" description="Disordered" evidence="9">
    <location>
        <begin position="729"/>
        <end position="758"/>
    </location>
</feature>
<evidence type="ECO:0000256" key="5">
    <source>
        <dbReference type="ARBA" id="ARBA00022824"/>
    </source>
</evidence>
<evidence type="ECO:0000256" key="1">
    <source>
        <dbReference type="ARBA" id="ARBA00004477"/>
    </source>
</evidence>
<comment type="subcellular location">
    <subcellularLocation>
        <location evidence="1">Endoplasmic reticulum membrane</location>
        <topology evidence="1">Multi-pass membrane protein</topology>
    </subcellularLocation>
</comment>
<keyword evidence="6 10" id="KW-1133">Transmembrane helix</keyword>
<dbReference type="SMART" id="SM00320">
    <property type="entry name" value="WD40"/>
    <property type="match status" value="5"/>
</dbReference>
<feature type="transmembrane region" description="Helical" evidence="10">
    <location>
        <begin position="796"/>
        <end position="816"/>
    </location>
</feature>
<evidence type="ECO:0000313" key="11">
    <source>
        <dbReference type="EMBL" id="OKL57684.1"/>
    </source>
</evidence>
<feature type="transmembrane region" description="Helical" evidence="10">
    <location>
        <begin position="979"/>
        <end position="997"/>
    </location>
</feature>
<dbReference type="SUPFAM" id="SSF103481">
    <property type="entry name" value="Multidrug resistance efflux transporter EmrE"/>
    <property type="match status" value="1"/>
</dbReference>
<dbReference type="Pfam" id="PF05653">
    <property type="entry name" value="Mg_trans_NIPA"/>
    <property type="match status" value="1"/>
</dbReference>
<dbReference type="InterPro" id="IPR019775">
    <property type="entry name" value="WD40_repeat_CS"/>
</dbReference>
<keyword evidence="7 10" id="KW-0472">Membrane</keyword>
<dbReference type="Proteomes" id="UP000214365">
    <property type="component" value="Unassembled WGS sequence"/>
</dbReference>
<evidence type="ECO:0000256" key="3">
    <source>
        <dbReference type="ARBA" id="ARBA00022692"/>
    </source>
</evidence>
<evidence type="ECO:0000256" key="10">
    <source>
        <dbReference type="SAM" id="Phobius"/>
    </source>
</evidence>
<gene>
    <name evidence="11" type="ORF">UA08_07084</name>
</gene>
<dbReference type="GO" id="GO:0035861">
    <property type="term" value="C:site of double-strand break"/>
    <property type="evidence" value="ECO:0007669"/>
    <property type="project" value="TreeGrafter"/>
</dbReference>
<dbReference type="GO" id="GO:0005634">
    <property type="term" value="C:nucleus"/>
    <property type="evidence" value="ECO:0007669"/>
    <property type="project" value="TreeGrafter"/>
</dbReference>
<reference evidence="11 12" key="1">
    <citation type="submission" date="2015-06" db="EMBL/GenBank/DDBJ databases">
        <title>Talaromyces atroroseus IBT 11181 draft genome.</title>
        <authorList>
            <person name="Rasmussen K.B."/>
            <person name="Rasmussen S."/>
            <person name="Petersen B."/>
            <person name="Sicheritz-Ponten T."/>
            <person name="Mortensen U.H."/>
            <person name="Thrane U."/>
        </authorList>
    </citation>
    <scope>NUCLEOTIDE SEQUENCE [LARGE SCALE GENOMIC DNA]</scope>
    <source>
        <strain evidence="11 12">IBT 11181</strain>
    </source>
</reference>
<keyword evidence="5" id="KW-0256">Endoplasmic reticulum</keyword>
<dbReference type="FunFam" id="2.130.10.10:FF:000868">
    <property type="entry name" value="WD repeat protein"/>
    <property type="match status" value="1"/>
</dbReference>
<dbReference type="Gene3D" id="2.130.10.10">
    <property type="entry name" value="YVTN repeat-like/Quinoprotein amine dehydrogenase"/>
    <property type="match status" value="2"/>
</dbReference>
<feature type="compositionally biased region" description="Basic and acidic residues" evidence="9">
    <location>
        <begin position="739"/>
        <end position="758"/>
    </location>
</feature>
<evidence type="ECO:0000256" key="4">
    <source>
        <dbReference type="ARBA" id="ARBA00022737"/>
    </source>
</evidence>
<evidence type="ECO:0000256" key="2">
    <source>
        <dbReference type="ARBA" id="ARBA00022574"/>
    </source>
</evidence>
<dbReference type="Pfam" id="PF00400">
    <property type="entry name" value="WD40"/>
    <property type="match status" value="3"/>
</dbReference>
<feature type="transmembrane region" description="Helical" evidence="10">
    <location>
        <begin position="948"/>
        <end position="967"/>
    </location>
</feature>
<dbReference type="RefSeq" id="XP_020117805.1">
    <property type="nucleotide sequence ID" value="XM_020261987.1"/>
</dbReference>
<feature type="compositionally biased region" description="Polar residues" evidence="9">
    <location>
        <begin position="1042"/>
        <end position="1054"/>
    </location>
</feature>
<dbReference type="PANTHER" id="PTHR16017">
    <property type="entry name" value="GASTRULATION DEFECTIVE PROTEIN 1-RELATED"/>
    <property type="match status" value="1"/>
</dbReference>
<feature type="region of interest" description="Disordered" evidence="9">
    <location>
        <begin position="457"/>
        <end position="499"/>
    </location>
</feature>
<feature type="repeat" description="WD" evidence="8">
    <location>
        <begin position="280"/>
        <end position="311"/>
    </location>
</feature>
<protein>
    <submittedName>
        <fullName evidence="11">Uncharacterized protein</fullName>
    </submittedName>
</protein>
<name>A0A225AHK9_TALAT</name>
<dbReference type="InterPro" id="IPR036322">
    <property type="entry name" value="WD40_repeat_dom_sf"/>
</dbReference>
<keyword evidence="3 10" id="KW-0812">Transmembrane</keyword>
<dbReference type="InterPro" id="IPR001680">
    <property type="entry name" value="WD40_rpt"/>
</dbReference>
<organism evidence="11 12">
    <name type="scientific">Talaromyces atroroseus</name>
    <dbReference type="NCBI Taxonomy" id="1441469"/>
    <lineage>
        <taxon>Eukaryota</taxon>
        <taxon>Fungi</taxon>
        <taxon>Dikarya</taxon>
        <taxon>Ascomycota</taxon>
        <taxon>Pezizomycotina</taxon>
        <taxon>Eurotiomycetes</taxon>
        <taxon>Eurotiomycetidae</taxon>
        <taxon>Eurotiales</taxon>
        <taxon>Trichocomaceae</taxon>
        <taxon>Talaromyces</taxon>
        <taxon>Talaromyces sect. Trachyspermi</taxon>
    </lineage>
</organism>
<dbReference type="PROSITE" id="PS50294">
    <property type="entry name" value="WD_REPEATS_REGION"/>
    <property type="match status" value="1"/>
</dbReference>
<feature type="region of interest" description="Disordered" evidence="9">
    <location>
        <begin position="1032"/>
        <end position="1210"/>
    </location>
</feature>
<comment type="caution">
    <text evidence="11">The sequence shown here is derived from an EMBL/GenBank/DDBJ whole genome shotgun (WGS) entry which is preliminary data.</text>
</comment>
<dbReference type="InterPro" id="IPR008521">
    <property type="entry name" value="Mg_trans_NIPA"/>
</dbReference>
<feature type="repeat" description="WD" evidence="8">
    <location>
        <begin position="167"/>
        <end position="209"/>
    </location>
</feature>
<sequence>MDGFDEEAFKKFFPSSFGKQEKKTDLTVQFDRSKRTDVKSNDEDEDEFPVSHELVLKTHEKAVTTLSVDLPGGRLVSGSADCTIKLHDFPSMTPSTLRAFKSIDPSAKKNAAAQETHSVHFVAFNPISPSQMLVVPATPQPKILDRDGNVLTEFVKGDMYLRDMHNTKGHVSEVTSGAWSPTDYNLCATAGTDSTVRIWDVNVGRNQKEVIAHKSRAAGSAGRAKITAVAWASPKQGGANVLVAAGLDGSLVMWSGDGPYTRPAAEVRDAHTRGTWTSGLDVSADGRLVVTKGGDDTIKLWDTRKFKQPITSVTHQSSSIHYPTSNIKFSPTGTNIITGSETGHLHILNPATLKPELVSPVTPGSPLITVLWHEKLNQILTGSANAETHVLYNPTMSTKGAVLVMSKAPKRRHIDDDPSLTTDISQGFSGDSVVVGANGVPQSAAQSWSARHPTIGLTVSGRPRDPRRPHLPAQTPFAKSQPDEKHIRENIPLSSMRDEDPREALLKYAEKAEKDPIFTKAWAKTQPKTIYAEVSDEEEERPEKKKMRRDRRCSGSTVGHDLVMRMIAHAHVITSVQTSNKLAAGPFPDEELARLLQTATAPPRRRQGKPEVCVALLFLAPPRTAPLRQRGSAEKGTPGYPSQALDSNGIHTIQHGASKTSALGRYAHVRIDQEAEGERVRMRSRRHLSASTYGSIDVPYRDDPDHESYEQFENGQHAQEYTNDRYQFYNDQETGDPDNTDHSVISDHTLRPNDGDATHGDRPSYLHSPYWWAGIVLMSLGELGNFLAYGFAPASIVSPLGVVALISNCMIAPFLLKEKFRARDFWGVVIAVAGAVVVVLSAETSETKIGPHDIWVMITKWEFELYLGLTTALIIILMYLSGKYGSRTILIDLGLVGLFGVASLLSFTLWHVITFPISYLLVAVLVFSALMQVRYINRALQRFDSTQVIPTQFVLFTLSVIIGSAVLYRDFESATLSRALKFVGGCALTFLGVYFITSGRVRHEDELSYGDEDEEAGVRFLDRERYRDSIDEPSALDRRAQKPNNVVVSGPSQLRSSRNSTHSTTSEGQSLSTPKGLLSPAGSDQDESISEDYLSQELATPSPPVPSQSLTSNPWALSEHAGEPDSRPSLPVQESIPATPQGRQLQVAQTPPLLFRFPSAPTTDESPSSEITGHHDQSTNSLQPPADARTPTQRRRSTPRTPQSSSRNSVTLRLTLGSLITPLSSTLSAVVADSLLRGEGNSVKHQRSKSAKTRRLAAAPLIADAFNGENHDTGLVADSQRMDSTTDIRPINSRQTTNADVINSKSDTNAASSMRARSFSDSISGHLAWLGGTLLGSKNSFRAAQQNEDVPSSHAPES</sequence>
<feature type="transmembrane region" description="Helical" evidence="10">
    <location>
        <begin position="889"/>
        <end position="910"/>
    </location>
</feature>
<dbReference type="InterPro" id="IPR037185">
    <property type="entry name" value="EmrE-like"/>
</dbReference>
<dbReference type="PROSITE" id="PS00678">
    <property type="entry name" value="WD_REPEATS_1"/>
    <property type="match status" value="1"/>
</dbReference>
<dbReference type="PROSITE" id="PS50082">
    <property type="entry name" value="WD_REPEATS_2"/>
    <property type="match status" value="3"/>
</dbReference>
<feature type="transmembrane region" description="Helical" evidence="10">
    <location>
        <begin position="916"/>
        <end position="936"/>
    </location>
</feature>
<dbReference type="EMBL" id="LFMY01000011">
    <property type="protein sequence ID" value="OKL57684.1"/>
    <property type="molecule type" value="Genomic_DNA"/>
</dbReference>
<dbReference type="STRING" id="1441469.A0A225AHK9"/>
<keyword evidence="2 8" id="KW-0853">WD repeat</keyword>
<evidence type="ECO:0000256" key="8">
    <source>
        <dbReference type="PROSITE-ProRule" id="PRU00221"/>
    </source>
</evidence>
<feature type="region of interest" description="Disordered" evidence="9">
    <location>
        <begin position="625"/>
        <end position="647"/>
    </location>
</feature>
<feature type="compositionally biased region" description="Polar residues" evidence="9">
    <location>
        <begin position="1136"/>
        <end position="1149"/>
    </location>
</feature>
<evidence type="ECO:0000256" key="7">
    <source>
        <dbReference type="ARBA" id="ARBA00023136"/>
    </source>
</evidence>
<feature type="transmembrane region" description="Helical" evidence="10">
    <location>
        <begin position="825"/>
        <end position="843"/>
    </location>
</feature>
<feature type="region of interest" description="Disordered" evidence="9">
    <location>
        <begin position="533"/>
        <end position="555"/>
    </location>
</feature>
<dbReference type="InterPro" id="IPR015943">
    <property type="entry name" value="WD40/YVTN_repeat-like_dom_sf"/>
</dbReference>
<dbReference type="GO" id="GO:0016020">
    <property type="term" value="C:membrane"/>
    <property type="evidence" value="ECO:0007669"/>
    <property type="project" value="UniProtKB-SubCell"/>
</dbReference>
<dbReference type="SUPFAM" id="SSF50978">
    <property type="entry name" value="WD40 repeat-like"/>
    <property type="match status" value="1"/>
</dbReference>
<evidence type="ECO:0000256" key="9">
    <source>
        <dbReference type="SAM" id="MobiDB-lite"/>
    </source>
</evidence>
<dbReference type="InterPro" id="IPR051858">
    <property type="entry name" value="WD_repeat_GAD-1"/>
</dbReference>
<feature type="repeat" description="WD" evidence="8">
    <location>
        <begin position="56"/>
        <end position="97"/>
    </location>
</feature>
<keyword evidence="4" id="KW-0677">Repeat</keyword>
<evidence type="ECO:0000256" key="6">
    <source>
        <dbReference type="ARBA" id="ARBA00022989"/>
    </source>
</evidence>
<keyword evidence="12" id="KW-1185">Reference proteome</keyword>